<dbReference type="PROSITE" id="PS51118">
    <property type="entry name" value="HTH_HXLR"/>
    <property type="match status" value="1"/>
</dbReference>
<keyword evidence="2" id="KW-0238">DNA-binding</keyword>
<evidence type="ECO:0000256" key="1">
    <source>
        <dbReference type="ARBA" id="ARBA00023015"/>
    </source>
</evidence>
<reference evidence="6 7" key="1">
    <citation type="submission" date="2024-10" db="EMBL/GenBank/DDBJ databases">
        <title>The Natural Products Discovery Center: Release of the First 8490 Sequenced Strains for Exploring Actinobacteria Biosynthetic Diversity.</title>
        <authorList>
            <person name="Kalkreuter E."/>
            <person name="Kautsar S.A."/>
            <person name="Yang D."/>
            <person name="Bader C.D."/>
            <person name="Teijaro C.N."/>
            <person name="Fluegel L."/>
            <person name="Davis C.M."/>
            <person name="Simpson J.R."/>
            <person name="Lauterbach L."/>
            <person name="Steele A.D."/>
            <person name="Gui C."/>
            <person name="Meng S."/>
            <person name="Li G."/>
            <person name="Viehrig K."/>
            <person name="Ye F."/>
            <person name="Su P."/>
            <person name="Kiefer A.F."/>
            <person name="Nichols A."/>
            <person name="Cepeda A.J."/>
            <person name="Yan W."/>
            <person name="Fan B."/>
            <person name="Jiang Y."/>
            <person name="Adhikari A."/>
            <person name="Zheng C.-J."/>
            <person name="Schuster L."/>
            <person name="Cowan T.M."/>
            <person name="Smanski M.J."/>
            <person name="Chevrette M.G."/>
            <person name="De Carvalho L.P.S."/>
            <person name="Shen B."/>
        </authorList>
    </citation>
    <scope>NUCLEOTIDE SEQUENCE [LARGE SCALE GENOMIC DNA]</scope>
    <source>
        <strain evidence="6 7">NPDC019377</strain>
    </source>
</reference>
<dbReference type="RefSeq" id="WP_397064694.1">
    <property type="nucleotide sequence ID" value="NZ_JBIRYL010000009.1"/>
</dbReference>
<proteinExistence type="predicted"/>
<dbReference type="PANTHER" id="PTHR33204:SF37">
    <property type="entry name" value="HTH-TYPE TRANSCRIPTIONAL REGULATOR YODB"/>
    <property type="match status" value="1"/>
</dbReference>
<evidence type="ECO:0000259" key="5">
    <source>
        <dbReference type="PROSITE" id="PS51118"/>
    </source>
</evidence>
<accession>A0ABW7W218</accession>
<dbReference type="Gene3D" id="1.10.10.10">
    <property type="entry name" value="Winged helix-like DNA-binding domain superfamily/Winged helix DNA-binding domain"/>
    <property type="match status" value="1"/>
</dbReference>
<evidence type="ECO:0000313" key="7">
    <source>
        <dbReference type="Proteomes" id="UP001611494"/>
    </source>
</evidence>
<dbReference type="Pfam" id="PF01638">
    <property type="entry name" value="HxlR"/>
    <property type="match status" value="1"/>
</dbReference>
<dbReference type="Proteomes" id="UP001611494">
    <property type="component" value="Unassembled WGS sequence"/>
</dbReference>
<evidence type="ECO:0000256" key="3">
    <source>
        <dbReference type="ARBA" id="ARBA00023163"/>
    </source>
</evidence>
<evidence type="ECO:0000313" key="6">
    <source>
        <dbReference type="EMBL" id="MFI2232845.1"/>
    </source>
</evidence>
<dbReference type="PANTHER" id="PTHR33204">
    <property type="entry name" value="TRANSCRIPTIONAL REGULATOR, MARR FAMILY"/>
    <property type="match status" value="1"/>
</dbReference>
<sequence length="123" mass="13546">MTAESPSAVPEPGTPVRGSSTGRPVMALLDLIGRRWALRVLWELHSAARPVTFRDLRARCDNMSSSLLTRRLHELTETRLVGRAEAGYTLTESGNRLLGHLRPISAWADGWAAELGIERSEAD</sequence>
<dbReference type="SUPFAM" id="SSF46785">
    <property type="entry name" value="Winged helix' DNA-binding domain"/>
    <property type="match status" value="1"/>
</dbReference>
<evidence type="ECO:0000256" key="2">
    <source>
        <dbReference type="ARBA" id="ARBA00023125"/>
    </source>
</evidence>
<keyword evidence="7" id="KW-1185">Reference proteome</keyword>
<dbReference type="EMBL" id="JBIRYL010000009">
    <property type="protein sequence ID" value="MFI2232845.1"/>
    <property type="molecule type" value="Genomic_DNA"/>
</dbReference>
<evidence type="ECO:0000256" key="4">
    <source>
        <dbReference type="SAM" id="MobiDB-lite"/>
    </source>
</evidence>
<dbReference type="InterPro" id="IPR002577">
    <property type="entry name" value="HTH_HxlR"/>
</dbReference>
<keyword evidence="3" id="KW-0804">Transcription</keyword>
<dbReference type="InterPro" id="IPR036390">
    <property type="entry name" value="WH_DNA-bd_sf"/>
</dbReference>
<gene>
    <name evidence="6" type="ORF">ACH49Z_23615</name>
</gene>
<comment type="caution">
    <text evidence="6">The sequence shown here is derived from an EMBL/GenBank/DDBJ whole genome shotgun (WGS) entry which is preliminary data.</text>
</comment>
<feature type="region of interest" description="Disordered" evidence="4">
    <location>
        <begin position="1"/>
        <end position="22"/>
    </location>
</feature>
<name>A0ABW7W218_9NOCA</name>
<organism evidence="6 7">
    <name type="scientific">Nocardia testacea</name>
    <dbReference type="NCBI Taxonomy" id="248551"/>
    <lineage>
        <taxon>Bacteria</taxon>
        <taxon>Bacillati</taxon>
        <taxon>Actinomycetota</taxon>
        <taxon>Actinomycetes</taxon>
        <taxon>Mycobacteriales</taxon>
        <taxon>Nocardiaceae</taxon>
        <taxon>Nocardia</taxon>
    </lineage>
</organism>
<protein>
    <submittedName>
        <fullName evidence="6">Winged helix-turn-helix transcriptional regulator</fullName>
    </submittedName>
</protein>
<keyword evidence="1" id="KW-0805">Transcription regulation</keyword>
<feature type="domain" description="HTH hxlR-type" evidence="5">
    <location>
        <begin position="23"/>
        <end position="116"/>
    </location>
</feature>
<dbReference type="InterPro" id="IPR036388">
    <property type="entry name" value="WH-like_DNA-bd_sf"/>
</dbReference>